<evidence type="ECO:0000313" key="1">
    <source>
        <dbReference type="EMBL" id="KAH3821170.1"/>
    </source>
</evidence>
<reference evidence="1" key="2">
    <citation type="submission" date="2020-11" db="EMBL/GenBank/DDBJ databases">
        <authorList>
            <person name="McCartney M.A."/>
            <person name="Auch B."/>
            <person name="Kono T."/>
            <person name="Mallez S."/>
            <person name="Becker A."/>
            <person name="Gohl D.M."/>
            <person name="Silverstein K.A.T."/>
            <person name="Koren S."/>
            <person name="Bechman K.B."/>
            <person name="Herman A."/>
            <person name="Abrahante J.E."/>
            <person name="Garbe J."/>
        </authorList>
    </citation>
    <scope>NUCLEOTIDE SEQUENCE</scope>
    <source>
        <strain evidence="1">Duluth1</strain>
        <tissue evidence="1">Whole animal</tissue>
    </source>
</reference>
<sequence>MGRLSVLGRQHLRIRMWNRRRPFRAKFEILSILGFRGCRGLKSWRLKSPLALARVVVLYCQRSTDLVIAACYCLQKGNQLCTEKFCTSSRLVPTRK</sequence>
<reference evidence="1" key="1">
    <citation type="journal article" date="2019" name="bioRxiv">
        <title>The Genome of the Zebra Mussel, Dreissena polymorpha: A Resource for Invasive Species Research.</title>
        <authorList>
            <person name="McCartney M.A."/>
            <person name="Auch B."/>
            <person name="Kono T."/>
            <person name="Mallez S."/>
            <person name="Zhang Y."/>
            <person name="Obille A."/>
            <person name="Becker A."/>
            <person name="Abrahante J.E."/>
            <person name="Garbe J."/>
            <person name="Badalamenti J.P."/>
            <person name="Herman A."/>
            <person name="Mangelson H."/>
            <person name="Liachko I."/>
            <person name="Sullivan S."/>
            <person name="Sone E.D."/>
            <person name="Koren S."/>
            <person name="Silverstein K.A.T."/>
            <person name="Beckman K.B."/>
            <person name="Gohl D.M."/>
        </authorList>
    </citation>
    <scope>NUCLEOTIDE SEQUENCE</scope>
    <source>
        <strain evidence="1">Duluth1</strain>
        <tissue evidence="1">Whole animal</tissue>
    </source>
</reference>
<dbReference type="Proteomes" id="UP000828390">
    <property type="component" value="Unassembled WGS sequence"/>
</dbReference>
<name>A0A9D4GQB6_DREPO</name>
<protein>
    <submittedName>
        <fullName evidence="1">Uncharacterized protein</fullName>
    </submittedName>
</protein>
<dbReference type="AlphaFoldDB" id="A0A9D4GQB6"/>
<organism evidence="1 2">
    <name type="scientific">Dreissena polymorpha</name>
    <name type="common">Zebra mussel</name>
    <name type="synonym">Mytilus polymorpha</name>
    <dbReference type="NCBI Taxonomy" id="45954"/>
    <lineage>
        <taxon>Eukaryota</taxon>
        <taxon>Metazoa</taxon>
        <taxon>Spiralia</taxon>
        <taxon>Lophotrochozoa</taxon>
        <taxon>Mollusca</taxon>
        <taxon>Bivalvia</taxon>
        <taxon>Autobranchia</taxon>
        <taxon>Heteroconchia</taxon>
        <taxon>Euheterodonta</taxon>
        <taxon>Imparidentia</taxon>
        <taxon>Neoheterodontei</taxon>
        <taxon>Myida</taxon>
        <taxon>Dreissenoidea</taxon>
        <taxon>Dreissenidae</taxon>
        <taxon>Dreissena</taxon>
    </lineage>
</organism>
<gene>
    <name evidence="1" type="ORF">DPMN_122930</name>
</gene>
<evidence type="ECO:0000313" key="2">
    <source>
        <dbReference type="Proteomes" id="UP000828390"/>
    </source>
</evidence>
<proteinExistence type="predicted"/>
<dbReference type="EMBL" id="JAIWYP010000005">
    <property type="protein sequence ID" value="KAH3821170.1"/>
    <property type="molecule type" value="Genomic_DNA"/>
</dbReference>
<accession>A0A9D4GQB6</accession>
<keyword evidence="2" id="KW-1185">Reference proteome</keyword>
<comment type="caution">
    <text evidence="1">The sequence shown here is derived from an EMBL/GenBank/DDBJ whole genome shotgun (WGS) entry which is preliminary data.</text>
</comment>